<dbReference type="GO" id="GO:0006793">
    <property type="term" value="P:phosphorus metabolic process"/>
    <property type="evidence" value="ECO:0007669"/>
    <property type="project" value="InterPro"/>
</dbReference>
<evidence type="ECO:0000256" key="3">
    <source>
        <dbReference type="ARBA" id="ARBA00020416"/>
    </source>
</evidence>
<sequence length="518" mass="59001">MKRQRLAIIDIGSNSIRLVINTINEHGHYQELYNFKTVARLSNHLDAQGNLTKEGTSILLTTLQKFRTLTEDHHCDRAIVVATAAMRKANNRKELLKLAEQETGFSIKLLSEYEEAYFGYLAIVNSTSIQDGITIDIGGGSTEITRFSNRKLLHYHSFPFGAITLYRDFFHSTDPSEEELASLQKFLESAFATLPWLQDAKDLPVIGIGGTARNLSLIHQRQTDYPLAGLHQYSFPAEELHSVTQMLQRLTSSEREGLDGLSKDRVDVIIPGTQAISSLVKTVGSSQFIMSRKGLRDGLFYSEILEQLNLECFPNVVEESFYQLYHQYEINLEHVKQVAKLATKLYEQLAPFYNGKLEHQQNLTLIHRAARVLYLGEHINPEASSQHTFYLLTNMSIDGLNHEERLALACVSSFKSKAQLLHMASPFMPLISKKQLKRFEFLGAILKLAYCLNRTRRHVIGKIGTIEAKRDAIVLPLYYHYDLDPSFEQDYALKHVKHVEKVIKKTIELPFLPLSNFT</sequence>
<evidence type="ECO:0000259" key="6">
    <source>
        <dbReference type="Pfam" id="PF02541"/>
    </source>
</evidence>
<evidence type="ECO:0000256" key="2">
    <source>
        <dbReference type="ARBA" id="ARBA00012451"/>
    </source>
</evidence>
<dbReference type="PIRSF" id="PIRSF001267">
    <property type="entry name" value="Pyrophosphatase_GppA_Ppx"/>
    <property type="match status" value="1"/>
</dbReference>
<dbReference type="PANTHER" id="PTHR30005:SF0">
    <property type="entry name" value="RETROGRADE REGULATION PROTEIN 2"/>
    <property type="match status" value="1"/>
</dbReference>
<dbReference type="GO" id="GO:0006357">
    <property type="term" value="P:regulation of transcription by RNA polymerase II"/>
    <property type="evidence" value="ECO:0007669"/>
    <property type="project" value="TreeGrafter"/>
</dbReference>
<dbReference type="Gene3D" id="3.30.420.40">
    <property type="match status" value="1"/>
</dbReference>
<dbReference type="SUPFAM" id="SSF109604">
    <property type="entry name" value="HD-domain/PDEase-like"/>
    <property type="match status" value="1"/>
</dbReference>
<dbReference type="PANTHER" id="PTHR30005">
    <property type="entry name" value="EXOPOLYPHOSPHATASE"/>
    <property type="match status" value="1"/>
</dbReference>
<dbReference type="InterPro" id="IPR050273">
    <property type="entry name" value="GppA/Ppx_hydrolase"/>
</dbReference>
<keyword evidence="4" id="KW-0378">Hydrolase</keyword>
<accession>A0A0M0KMD9</accession>
<dbReference type="Pfam" id="PF02541">
    <property type="entry name" value="Ppx-GppA"/>
    <property type="match status" value="1"/>
</dbReference>
<dbReference type="EC" id="3.6.1.11" evidence="2"/>
<comment type="caution">
    <text evidence="8">The sequence shown here is derived from an EMBL/GenBank/DDBJ whole genome shotgun (WGS) entry which is preliminary data.</text>
</comment>
<feature type="domain" description="Ppx/GppA phosphatase C-terminal" evidence="7">
    <location>
        <begin position="318"/>
        <end position="460"/>
    </location>
</feature>
<dbReference type="InterPro" id="IPR022371">
    <property type="entry name" value="Exopolyphosphatase"/>
</dbReference>
<protein>
    <recommendedName>
        <fullName evidence="3">Exopolyphosphatase</fullName>
        <ecNumber evidence="2">3.6.1.11</ecNumber>
    </recommendedName>
</protein>
<comment type="similarity">
    <text evidence="1">Belongs to the GppA/Ppx family.</text>
</comment>
<dbReference type="SUPFAM" id="SSF53067">
    <property type="entry name" value="Actin-like ATPase domain"/>
    <property type="match status" value="2"/>
</dbReference>
<dbReference type="NCBIfam" id="TIGR03706">
    <property type="entry name" value="exo_poly_only"/>
    <property type="match status" value="1"/>
</dbReference>
<dbReference type="Gene3D" id="1.10.3210.10">
    <property type="entry name" value="Hypothetical protein af1432"/>
    <property type="match status" value="1"/>
</dbReference>
<dbReference type="CDD" id="cd24052">
    <property type="entry name" value="ASKHA_NBD_HpPPX-GppA-like"/>
    <property type="match status" value="1"/>
</dbReference>
<dbReference type="InterPro" id="IPR043129">
    <property type="entry name" value="ATPase_NBD"/>
</dbReference>
<dbReference type="InterPro" id="IPR048950">
    <property type="entry name" value="Ppx_GppA_C"/>
</dbReference>
<dbReference type="RefSeq" id="WP_053431504.1">
    <property type="nucleotide sequence ID" value="NZ_CP040441.1"/>
</dbReference>
<dbReference type="Pfam" id="PF21447">
    <property type="entry name" value="Ppx-GppA_III"/>
    <property type="match status" value="1"/>
</dbReference>
<proteinExistence type="inferred from homology"/>
<gene>
    <name evidence="8" type="ORF">AMD02_12475</name>
</gene>
<evidence type="ECO:0000256" key="4">
    <source>
        <dbReference type="ARBA" id="ARBA00022801"/>
    </source>
</evidence>
<accession>A0A4Y7X1Z4</accession>
<dbReference type="EMBL" id="LILD01000001">
    <property type="protein sequence ID" value="KOO39568.1"/>
    <property type="molecule type" value="Genomic_DNA"/>
</dbReference>
<name>A0A0M0KMD9_ALKHA</name>
<evidence type="ECO:0000256" key="1">
    <source>
        <dbReference type="ARBA" id="ARBA00007125"/>
    </source>
</evidence>
<dbReference type="GO" id="GO:0004309">
    <property type="term" value="F:exopolyphosphatase activity"/>
    <property type="evidence" value="ECO:0007669"/>
    <property type="project" value="UniProtKB-EC"/>
</dbReference>
<dbReference type="GeneID" id="87597017"/>
<dbReference type="InterPro" id="IPR003695">
    <property type="entry name" value="Ppx_GppA_N"/>
</dbReference>
<feature type="domain" description="Ppx/GppA phosphatase N-terminal" evidence="6">
    <location>
        <begin position="26"/>
        <end position="305"/>
    </location>
</feature>
<evidence type="ECO:0000313" key="8">
    <source>
        <dbReference type="EMBL" id="KOO39568.1"/>
    </source>
</evidence>
<organism evidence="8">
    <name type="scientific">Halalkalibacterium halodurans</name>
    <name type="common">Bacillus halodurans</name>
    <dbReference type="NCBI Taxonomy" id="86665"/>
    <lineage>
        <taxon>Bacteria</taxon>
        <taxon>Bacillati</taxon>
        <taxon>Bacillota</taxon>
        <taxon>Bacilli</taxon>
        <taxon>Bacillales</taxon>
        <taxon>Bacillaceae</taxon>
        <taxon>Halalkalibacterium (ex Joshi et al. 2022)</taxon>
    </lineage>
</organism>
<evidence type="ECO:0000256" key="5">
    <source>
        <dbReference type="ARBA" id="ARBA00047607"/>
    </source>
</evidence>
<dbReference type="PATRIC" id="fig|136160.3.peg.2918"/>
<comment type="catalytic activity">
    <reaction evidence="5">
        <text>[phosphate](n) + H2O = [phosphate](n-1) + phosphate + H(+)</text>
        <dbReference type="Rhea" id="RHEA:21528"/>
        <dbReference type="Rhea" id="RHEA-COMP:9859"/>
        <dbReference type="Rhea" id="RHEA-COMP:14279"/>
        <dbReference type="ChEBI" id="CHEBI:15377"/>
        <dbReference type="ChEBI" id="CHEBI:15378"/>
        <dbReference type="ChEBI" id="CHEBI:16838"/>
        <dbReference type="ChEBI" id="CHEBI:43474"/>
        <dbReference type="EC" id="3.6.1.11"/>
    </reaction>
</comment>
<reference evidence="8" key="1">
    <citation type="submission" date="2015-08" db="EMBL/GenBank/DDBJ databases">
        <title>Complete DNA Sequence of Pseudomonas syringae pv. actinidiae, the Causal Agent of Kiwifruit Canker Disease.</title>
        <authorList>
            <person name="Rikkerink E.H.A."/>
            <person name="Fineran P.C."/>
        </authorList>
    </citation>
    <scope>NUCLEOTIDE SEQUENCE</scope>
    <source>
        <strain evidence="8">DSM 13666</strain>
    </source>
</reference>
<dbReference type="Gene3D" id="3.30.420.150">
    <property type="entry name" value="Exopolyphosphatase. Domain 2"/>
    <property type="match status" value="1"/>
</dbReference>
<dbReference type="InterPro" id="IPR030673">
    <property type="entry name" value="PyroPPase_GppA_Ppx"/>
</dbReference>
<evidence type="ECO:0000259" key="7">
    <source>
        <dbReference type="Pfam" id="PF21447"/>
    </source>
</evidence>
<dbReference type="AlphaFoldDB" id="A0A0M0KMD9"/>